<organism evidence="9 10">
    <name type="scientific">Ignavigranum ruoffiae</name>
    <dbReference type="NCBI Taxonomy" id="89093"/>
    <lineage>
        <taxon>Bacteria</taxon>
        <taxon>Bacillati</taxon>
        <taxon>Bacillota</taxon>
        <taxon>Bacilli</taxon>
        <taxon>Lactobacillales</taxon>
        <taxon>Aerococcaceae</taxon>
        <taxon>Ignavigranum</taxon>
    </lineage>
</organism>
<dbReference type="SUPFAM" id="SSF56281">
    <property type="entry name" value="Metallo-hydrolase/oxidoreductase"/>
    <property type="match status" value="1"/>
</dbReference>
<feature type="transmembrane region" description="Helical" evidence="6">
    <location>
        <begin position="394"/>
        <end position="424"/>
    </location>
</feature>
<feature type="domain" description="Metallo-beta-lactamase" evidence="7">
    <location>
        <begin position="533"/>
        <end position="609"/>
    </location>
</feature>
<feature type="transmembrane region" description="Helical" evidence="6">
    <location>
        <begin position="335"/>
        <end position="352"/>
    </location>
</feature>
<dbReference type="GO" id="GO:0005886">
    <property type="term" value="C:plasma membrane"/>
    <property type="evidence" value="ECO:0007669"/>
    <property type="project" value="UniProtKB-SubCell"/>
</dbReference>
<reference evidence="9 10" key="1">
    <citation type="submission" date="2016-10" db="EMBL/GenBank/DDBJ databases">
        <authorList>
            <person name="de Groot N.N."/>
        </authorList>
    </citation>
    <scope>NUCLEOTIDE SEQUENCE [LARGE SCALE GENOMIC DNA]</scope>
    <source>
        <strain evidence="9 10">DSM 15695</strain>
    </source>
</reference>
<dbReference type="PANTHER" id="PTHR30619">
    <property type="entry name" value="DNA INTERNALIZATION/COMPETENCE PROTEIN COMEC/REC2"/>
    <property type="match status" value="1"/>
</dbReference>
<dbReference type="InterPro" id="IPR001279">
    <property type="entry name" value="Metallo-B-lactamas"/>
</dbReference>
<keyword evidence="4 6" id="KW-1133">Transmembrane helix</keyword>
<keyword evidence="3 6" id="KW-0812">Transmembrane</keyword>
<dbReference type="STRING" id="89093.SAMN04488558_1192"/>
<keyword evidence="2" id="KW-1003">Cell membrane</keyword>
<feature type="transmembrane region" description="Helical" evidence="6">
    <location>
        <begin position="487"/>
        <end position="504"/>
    </location>
</feature>
<name>A0A1H9GUX1_9LACT</name>
<dbReference type="Pfam" id="PF00753">
    <property type="entry name" value="Lactamase_B"/>
    <property type="match status" value="1"/>
</dbReference>
<dbReference type="RefSeq" id="WP_092572705.1">
    <property type="nucleotide sequence ID" value="NZ_CP149446.1"/>
</dbReference>
<feature type="transmembrane region" description="Helical" evidence="6">
    <location>
        <begin position="47"/>
        <end position="66"/>
    </location>
</feature>
<evidence type="ECO:0000259" key="7">
    <source>
        <dbReference type="Pfam" id="PF00753"/>
    </source>
</evidence>
<comment type="subcellular location">
    <subcellularLocation>
        <location evidence="1">Cell membrane</location>
        <topology evidence="1">Multi-pass membrane protein</topology>
    </subcellularLocation>
</comment>
<feature type="transmembrane region" description="Helical" evidence="6">
    <location>
        <begin position="364"/>
        <end position="382"/>
    </location>
</feature>
<dbReference type="Gene3D" id="3.60.15.10">
    <property type="entry name" value="Ribonuclease Z/Hydroxyacylglutathione hydrolase-like"/>
    <property type="match status" value="1"/>
</dbReference>
<protein>
    <submittedName>
        <fullName evidence="9">Metallo-beta-lactamase superfamily protein</fullName>
    </submittedName>
</protein>
<feature type="transmembrane region" description="Helical" evidence="6">
    <location>
        <begin position="270"/>
        <end position="290"/>
    </location>
</feature>
<dbReference type="InterPro" id="IPR035681">
    <property type="entry name" value="ComA-like_MBL"/>
</dbReference>
<dbReference type="NCBIfam" id="TIGR00360">
    <property type="entry name" value="ComEC_N-term"/>
    <property type="match status" value="1"/>
</dbReference>
<dbReference type="InterPro" id="IPR004477">
    <property type="entry name" value="ComEC_N"/>
</dbReference>
<sequence>MMQTFKAYKYLWFLVLMFTYSGLYLLAERNLIALMIILLLTYRFARYYPKLLIISVILTLLASFNLNAGNSEMNQFYQNDKDIQEVDLITYPYHLKENKYYLQGSAEIITTEGRQFPVVFKVKQSGFEAWSKALKQRALKSKVCIKLAELETFRNFYVFDYSAYLNQQQILGPFEIVQVNSVKPKDSGLWSINRMKQAILFWLDQRGTDPLISFFNKMFFNIDSLTYQEAKNELIDWGIIHFFAISGFHVSLIIRNSEYLLRRFLPRIEYLPLVLISLLMAYGWLISWPVGAFRAIMTYLIANLVRWFKLPLSGLDQLSLLALCMLVYHPVYYHDLAYILSFLMAFILFFYQQGSIEASYSGKILNTASVTLVCSLFSWPTLINVNHQWNPLQLLAVIVFSLFFDLSFFYLLAIIGLVFLFHYFKFVLADVWSLTDKLCFPLWQSVKQIYQAFNYHVGQLSLFWWIVLMVGAIVFLKYFTNHQEKRALQWVSVIYIIFWSSFFWPRYQGYLTILDVGQGDATLFQPAMSRENWLIDTGGKVIMTETLTAKEREIQEKNFAQRSIITALKALGVKKIDYLVLTHLDQDHCGNLAYLVEKFQIGQVILSLKSVQDLSASMRNLLKNYPLTVVSPGEVFSNVNSQIQIHYPPTVLSADRNDHSLMVCVTLNGNYFWSLADLSQEVEDQTIHLLTKEGVDYLKLSHHGSAGSSSEKFLKSTQAKMALISVGQKNYYGHPSPEVLERLDTLAIPYYSTADSGALRFIIEPFQQKVYFKTCVERSPFNR</sequence>
<feature type="transmembrane region" description="Helical" evidence="6">
    <location>
        <begin position="462"/>
        <end position="480"/>
    </location>
</feature>
<accession>A0A1H9GUX1</accession>
<dbReference type="Pfam" id="PF03772">
    <property type="entry name" value="Competence"/>
    <property type="match status" value="1"/>
</dbReference>
<feature type="domain" description="ComEC/Rec2-related protein" evidence="8">
    <location>
        <begin position="224"/>
        <end position="478"/>
    </location>
</feature>
<keyword evidence="10" id="KW-1185">Reference proteome</keyword>
<dbReference type="CDD" id="cd07731">
    <property type="entry name" value="ComA-like_MBL-fold"/>
    <property type="match status" value="1"/>
</dbReference>
<proteinExistence type="predicted"/>
<dbReference type="Proteomes" id="UP000198833">
    <property type="component" value="Unassembled WGS sequence"/>
</dbReference>
<feature type="transmembrane region" description="Helical" evidence="6">
    <location>
        <begin position="310"/>
        <end position="328"/>
    </location>
</feature>
<evidence type="ECO:0000256" key="6">
    <source>
        <dbReference type="SAM" id="Phobius"/>
    </source>
</evidence>
<dbReference type="InterPro" id="IPR036866">
    <property type="entry name" value="RibonucZ/Hydroxyglut_hydro"/>
</dbReference>
<evidence type="ECO:0000259" key="8">
    <source>
        <dbReference type="Pfam" id="PF03772"/>
    </source>
</evidence>
<evidence type="ECO:0000256" key="4">
    <source>
        <dbReference type="ARBA" id="ARBA00022989"/>
    </source>
</evidence>
<evidence type="ECO:0000256" key="5">
    <source>
        <dbReference type="ARBA" id="ARBA00023136"/>
    </source>
</evidence>
<dbReference type="InterPro" id="IPR052159">
    <property type="entry name" value="Competence_DNA_uptake"/>
</dbReference>
<gene>
    <name evidence="9" type="ORF">SAMN04488558_1192</name>
</gene>
<evidence type="ECO:0000313" key="10">
    <source>
        <dbReference type="Proteomes" id="UP000198833"/>
    </source>
</evidence>
<keyword evidence="5 6" id="KW-0472">Membrane</keyword>
<evidence type="ECO:0000256" key="2">
    <source>
        <dbReference type="ARBA" id="ARBA00022475"/>
    </source>
</evidence>
<evidence type="ECO:0000256" key="3">
    <source>
        <dbReference type="ARBA" id="ARBA00022692"/>
    </source>
</evidence>
<dbReference type="PANTHER" id="PTHR30619:SF7">
    <property type="entry name" value="BETA-LACTAMASE DOMAIN PROTEIN"/>
    <property type="match status" value="1"/>
</dbReference>
<dbReference type="AlphaFoldDB" id="A0A1H9GUX1"/>
<evidence type="ECO:0000256" key="1">
    <source>
        <dbReference type="ARBA" id="ARBA00004651"/>
    </source>
</evidence>
<evidence type="ECO:0000313" key="9">
    <source>
        <dbReference type="EMBL" id="SEQ53830.1"/>
    </source>
</evidence>
<dbReference type="EMBL" id="FOEN01000019">
    <property type="protein sequence ID" value="SEQ53830.1"/>
    <property type="molecule type" value="Genomic_DNA"/>
</dbReference>
<feature type="transmembrane region" description="Helical" evidence="6">
    <location>
        <begin position="7"/>
        <end position="27"/>
    </location>
</feature>